<evidence type="ECO:0000259" key="4">
    <source>
        <dbReference type="Pfam" id="PF10531"/>
    </source>
</evidence>
<name>A0A919AQC0_9PROT</name>
<dbReference type="InterPro" id="IPR049712">
    <property type="entry name" value="Poly_export"/>
</dbReference>
<evidence type="ECO:0000313" key="5">
    <source>
        <dbReference type="EMBL" id="GHF18412.1"/>
    </source>
</evidence>
<organism evidence="5 6">
    <name type="scientific">Kordiimonas sediminis</name>
    <dbReference type="NCBI Taxonomy" id="1735581"/>
    <lineage>
        <taxon>Bacteria</taxon>
        <taxon>Pseudomonadati</taxon>
        <taxon>Pseudomonadota</taxon>
        <taxon>Alphaproteobacteria</taxon>
        <taxon>Kordiimonadales</taxon>
        <taxon>Kordiimonadaceae</taxon>
        <taxon>Kordiimonas</taxon>
    </lineage>
</organism>
<keyword evidence="1 2" id="KW-0732">Signal</keyword>
<dbReference type="Gene3D" id="3.10.560.10">
    <property type="entry name" value="Outer membrane lipoprotein wza domain like"/>
    <property type="match status" value="2"/>
</dbReference>
<dbReference type="Pfam" id="PF10531">
    <property type="entry name" value="SLBB"/>
    <property type="match status" value="1"/>
</dbReference>
<dbReference type="PANTHER" id="PTHR33619">
    <property type="entry name" value="POLYSACCHARIDE EXPORT PROTEIN GFCE-RELATED"/>
    <property type="match status" value="1"/>
</dbReference>
<dbReference type="Proteomes" id="UP000630923">
    <property type="component" value="Unassembled WGS sequence"/>
</dbReference>
<accession>A0A919AQC0</accession>
<evidence type="ECO:0000256" key="1">
    <source>
        <dbReference type="ARBA" id="ARBA00022729"/>
    </source>
</evidence>
<dbReference type="GO" id="GO:0015159">
    <property type="term" value="F:polysaccharide transmembrane transporter activity"/>
    <property type="evidence" value="ECO:0007669"/>
    <property type="project" value="InterPro"/>
</dbReference>
<feature type="domain" description="Polysaccharide export protein N-terminal" evidence="3">
    <location>
        <begin position="79"/>
        <end position="150"/>
    </location>
</feature>
<dbReference type="AlphaFoldDB" id="A0A919AQC0"/>
<dbReference type="InterPro" id="IPR003715">
    <property type="entry name" value="Poly_export_N"/>
</dbReference>
<dbReference type="InterPro" id="IPR019554">
    <property type="entry name" value="Soluble_ligand-bd"/>
</dbReference>
<evidence type="ECO:0000256" key="2">
    <source>
        <dbReference type="SAM" id="SignalP"/>
    </source>
</evidence>
<evidence type="ECO:0000259" key="3">
    <source>
        <dbReference type="Pfam" id="PF02563"/>
    </source>
</evidence>
<dbReference type="RefSeq" id="WP_191250660.1">
    <property type="nucleotide sequence ID" value="NZ_BNCI01000001.1"/>
</dbReference>
<reference evidence="5" key="2">
    <citation type="submission" date="2020-09" db="EMBL/GenBank/DDBJ databases">
        <authorList>
            <person name="Sun Q."/>
            <person name="Kim S."/>
        </authorList>
    </citation>
    <scope>NUCLEOTIDE SEQUENCE</scope>
    <source>
        <strain evidence="5">KCTC 42590</strain>
    </source>
</reference>
<proteinExistence type="predicted"/>
<keyword evidence="6" id="KW-1185">Reference proteome</keyword>
<evidence type="ECO:0000313" key="6">
    <source>
        <dbReference type="Proteomes" id="UP000630923"/>
    </source>
</evidence>
<dbReference type="Pfam" id="PF02563">
    <property type="entry name" value="Poly_export"/>
    <property type="match status" value="1"/>
</dbReference>
<comment type="caution">
    <text evidence="5">The sequence shown here is derived from an EMBL/GenBank/DDBJ whole genome shotgun (WGS) entry which is preliminary data.</text>
</comment>
<feature type="domain" description="Soluble ligand binding" evidence="4">
    <location>
        <begin position="453"/>
        <end position="499"/>
    </location>
</feature>
<sequence length="556" mass="60683">MRNLFNGVKQIFRVLGLCMLVFAGLAGWSTVSAQSTPPEQSLDLPSNQPVQIDDQKSDSVFGDSIFTGQFANQSFIGFNPSYEISVGDTLQLQMWGGFEFAGQLTVDAQGNVFIPRVGPVQVQGVKNGDLNKVISSSITSVYKKNVGVYASLEGAEPVKVFVTGFVRQPGLFAGHSSDSVLFFLDQAGGIDPARGSFLDIKVIRGGETFRTVNLYDFILTGKMPVFQILDGDTIVVGRVQSQIGVLGNVHTPAIFEFESDFIEAGKLLDMAGLKPSATHVRISRNNLKNTRVDYLPLDQAYKVAVYPGDVLEVTSDKQPGTISVRVEGEHLSDQEFVLPYGARLGTLLNMIEYGPNAQPEAAQLFRESVKARQKETLSAQLRALENSVLTARSETEGEANLRAQEAELIMQWVDRARQVEHTGQVLLGTSSRKNDILLEAGDIIKIPRQSNLIMVHGDVLFPTAMAFKPGQTVEDYIKASGGFTQNSRSANVLILHRDGTFVKVRNGDLDSKRIKLVEGDEIFVLPRVATKNIQIASEIVSILYQLALSAGVVLNL</sequence>
<reference evidence="5" key="1">
    <citation type="journal article" date="2014" name="Int. J. Syst. Evol. Microbiol.">
        <title>Complete genome sequence of Corynebacterium casei LMG S-19264T (=DSM 44701T), isolated from a smear-ripened cheese.</title>
        <authorList>
            <consortium name="US DOE Joint Genome Institute (JGI-PGF)"/>
            <person name="Walter F."/>
            <person name="Albersmeier A."/>
            <person name="Kalinowski J."/>
            <person name="Ruckert C."/>
        </authorList>
    </citation>
    <scope>NUCLEOTIDE SEQUENCE</scope>
    <source>
        <strain evidence="5">KCTC 42590</strain>
    </source>
</reference>
<feature type="signal peptide" evidence="2">
    <location>
        <begin position="1"/>
        <end position="33"/>
    </location>
</feature>
<protein>
    <submittedName>
        <fullName evidence="5">Polysialic acid transporter KpsD</fullName>
    </submittedName>
</protein>
<dbReference type="PANTHER" id="PTHR33619:SF3">
    <property type="entry name" value="POLYSACCHARIDE EXPORT PROTEIN GFCE-RELATED"/>
    <property type="match status" value="1"/>
</dbReference>
<gene>
    <name evidence="5" type="ORF">GCM10017044_11170</name>
</gene>
<dbReference type="EMBL" id="BNCI01000001">
    <property type="protein sequence ID" value="GHF18412.1"/>
    <property type="molecule type" value="Genomic_DNA"/>
</dbReference>
<feature type="chain" id="PRO_5037250020" evidence="2">
    <location>
        <begin position="34"/>
        <end position="556"/>
    </location>
</feature>